<sequence length="92" mass="9789">MPFPALGGVPLPDTHLLRTVARTTDSRKESMIAAAVVLACVINGDTMTGALRQATWLVVAIIILITVQLIASYLPQPRERFAATPTSSGRST</sequence>
<evidence type="ECO:0000313" key="2">
    <source>
        <dbReference type="EMBL" id="MEV8459259.1"/>
    </source>
</evidence>
<proteinExistence type="predicted"/>
<evidence type="ECO:0000313" key="3">
    <source>
        <dbReference type="Proteomes" id="UP001553148"/>
    </source>
</evidence>
<dbReference type="RefSeq" id="WP_204359396.1">
    <property type="nucleotide sequence ID" value="NZ_JBFAUJ010000002.1"/>
</dbReference>
<organism evidence="2 3">
    <name type="scientific">Streptomyces griseosporeus</name>
    <dbReference type="NCBI Taxonomy" id="1910"/>
    <lineage>
        <taxon>Bacteria</taxon>
        <taxon>Bacillati</taxon>
        <taxon>Actinomycetota</taxon>
        <taxon>Actinomycetes</taxon>
        <taxon>Kitasatosporales</taxon>
        <taxon>Streptomycetaceae</taxon>
        <taxon>Streptomyces</taxon>
    </lineage>
</organism>
<comment type="caution">
    <text evidence="2">The sequence shown here is derived from an EMBL/GenBank/DDBJ whole genome shotgun (WGS) entry which is preliminary data.</text>
</comment>
<feature type="transmembrane region" description="Helical" evidence="1">
    <location>
        <begin position="54"/>
        <end position="74"/>
    </location>
</feature>
<keyword evidence="3" id="KW-1185">Reference proteome</keyword>
<name>A0ABV3KIW5_STRGS</name>
<evidence type="ECO:0000256" key="1">
    <source>
        <dbReference type="SAM" id="Phobius"/>
    </source>
</evidence>
<reference evidence="2 3" key="1">
    <citation type="submission" date="2024-06" db="EMBL/GenBank/DDBJ databases">
        <title>The Natural Products Discovery Center: Release of the First 8490 Sequenced Strains for Exploring Actinobacteria Biosynthetic Diversity.</title>
        <authorList>
            <person name="Kalkreuter E."/>
            <person name="Kautsar S.A."/>
            <person name="Yang D."/>
            <person name="Bader C.D."/>
            <person name="Teijaro C.N."/>
            <person name="Fluegel L."/>
            <person name="Davis C.M."/>
            <person name="Simpson J.R."/>
            <person name="Lauterbach L."/>
            <person name="Steele A.D."/>
            <person name="Gui C."/>
            <person name="Meng S."/>
            <person name="Li G."/>
            <person name="Viehrig K."/>
            <person name="Ye F."/>
            <person name="Su P."/>
            <person name="Kiefer A.F."/>
            <person name="Nichols A."/>
            <person name="Cepeda A.J."/>
            <person name="Yan W."/>
            <person name="Fan B."/>
            <person name="Jiang Y."/>
            <person name="Adhikari A."/>
            <person name="Zheng C.-J."/>
            <person name="Schuster L."/>
            <person name="Cowan T.M."/>
            <person name="Smanski M.J."/>
            <person name="Chevrette M.G."/>
            <person name="De Carvalho L.P.S."/>
            <person name="Shen B."/>
        </authorList>
    </citation>
    <scope>NUCLEOTIDE SEQUENCE [LARGE SCALE GENOMIC DNA]</scope>
    <source>
        <strain evidence="2 3">NPDC052360</strain>
    </source>
</reference>
<keyword evidence="1" id="KW-0812">Transmembrane</keyword>
<dbReference type="Proteomes" id="UP001553148">
    <property type="component" value="Unassembled WGS sequence"/>
</dbReference>
<accession>A0ABV3KIW5</accession>
<protein>
    <submittedName>
        <fullName evidence="2">Uncharacterized protein</fullName>
    </submittedName>
</protein>
<keyword evidence="1" id="KW-1133">Transmembrane helix</keyword>
<gene>
    <name evidence="2" type="ORF">AB0470_06900</name>
</gene>
<keyword evidence="1" id="KW-0472">Membrane</keyword>
<dbReference type="EMBL" id="JBFAUJ010000002">
    <property type="protein sequence ID" value="MEV8459259.1"/>
    <property type="molecule type" value="Genomic_DNA"/>
</dbReference>